<gene>
    <name evidence="1" type="ORF">IF1G_03333</name>
</gene>
<proteinExistence type="predicted"/>
<name>A0A545V7A1_9HYPO</name>
<organism evidence="1 2">
    <name type="scientific">Cordyceps javanica</name>
    <dbReference type="NCBI Taxonomy" id="43265"/>
    <lineage>
        <taxon>Eukaryota</taxon>
        <taxon>Fungi</taxon>
        <taxon>Dikarya</taxon>
        <taxon>Ascomycota</taxon>
        <taxon>Pezizomycotina</taxon>
        <taxon>Sordariomycetes</taxon>
        <taxon>Hypocreomycetidae</taxon>
        <taxon>Hypocreales</taxon>
        <taxon>Cordycipitaceae</taxon>
        <taxon>Cordyceps</taxon>
    </lineage>
</organism>
<dbReference type="EMBL" id="SPUK01000004">
    <property type="protein sequence ID" value="TQV97590.1"/>
    <property type="molecule type" value="Genomic_DNA"/>
</dbReference>
<dbReference type="AlphaFoldDB" id="A0A545V7A1"/>
<reference evidence="1 2" key="1">
    <citation type="journal article" date="2019" name="Appl. Microbiol. Biotechnol.">
        <title>Genome sequence of Isaria javanica and comparative genome analysis insights into family S53 peptidase evolution in fungal entomopathogens.</title>
        <authorList>
            <person name="Lin R."/>
            <person name="Zhang X."/>
            <person name="Xin B."/>
            <person name="Zou M."/>
            <person name="Gao Y."/>
            <person name="Qin F."/>
            <person name="Hu Q."/>
            <person name="Xie B."/>
            <person name="Cheng X."/>
        </authorList>
    </citation>
    <scope>NUCLEOTIDE SEQUENCE [LARGE SCALE GENOMIC DNA]</scope>
    <source>
        <strain evidence="1 2">IJ1G</strain>
    </source>
</reference>
<comment type="caution">
    <text evidence="1">The sequence shown here is derived from an EMBL/GenBank/DDBJ whole genome shotgun (WGS) entry which is preliminary data.</text>
</comment>
<dbReference type="Proteomes" id="UP000315783">
    <property type="component" value="Unassembled WGS sequence"/>
</dbReference>
<keyword evidence="2" id="KW-1185">Reference proteome</keyword>
<protein>
    <submittedName>
        <fullName evidence="1">Uncharacterized protein</fullName>
    </submittedName>
</protein>
<accession>A0A545V7A1</accession>
<evidence type="ECO:0000313" key="1">
    <source>
        <dbReference type="EMBL" id="TQV97590.1"/>
    </source>
</evidence>
<evidence type="ECO:0000313" key="2">
    <source>
        <dbReference type="Proteomes" id="UP000315783"/>
    </source>
</evidence>
<sequence>MRQRSWLQRLMDPSLAAPVICRRAADVLVLSNKGKHRETKKKKVICLYLLCVPFITRQGPTLSLERYRDAAHHGGACLCSLVGATPAWFGRLGPCYFFFALPLRIEKG</sequence>